<dbReference type="NCBIfam" id="NF007811">
    <property type="entry name" value="PRK10519.1"/>
    <property type="match status" value="1"/>
</dbReference>
<protein>
    <submittedName>
        <fullName evidence="2">Spore maturation protein SpmB</fullName>
    </submittedName>
</protein>
<dbReference type="AlphaFoldDB" id="A0A1T4V3P6"/>
<feature type="transmembrane region" description="Helical" evidence="1">
    <location>
        <begin position="326"/>
        <end position="344"/>
    </location>
</feature>
<accession>A0A1T4V3P6</accession>
<dbReference type="InterPro" id="IPR052549">
    <property type="entry name" value="SpmB"/>
</dbReference>
<proteinExistence type="predicted"/>
<evidence type="ECO:0000313" key="2">
    <source>
        <dbReference type="EMBL" id="SKA59603.1"/>
    </source>
</evidence>
<gene>
    <name evidence="2" type="ORF">SAMN02745213_00702</name>
</gene>
<feature type="transmembrane region" description="Helical" evidence="1">
    <location>
        <begin position="253"/>
        <end position="273"/>
    </location>
</feature>
<feature type="transmembrane region" description="Helical" evidence="1">
    <location>
        <begin position="12"/>
        <end position="32"/>
    </location>
</feature>
<dbReference type="EMBL" id="FUXX01000008">
    <property type="protein sequence ID" value="SKA59603.1"/>
    <property type="molecule type" value="Genomic_DNA"/>
</dbReference>
<keyword evidence="3" id="KW-1185">Reference proteome</keyword>
<organism evidence="2 3">
    <name type="scientific">Succinivibrio dextrinosolvens DSM 3072</name>
    <dbReference type="NCBI Taxonomy" id="1123324"/>
    <lineage>
        <taxon>Bacteria</taxon>
        <taxon>Pseudomonadati</taxon>
        <taxon>Pseudomonadota</taxon>
        <taxon>Gammaproteobacteria</taxon>
        <taxon>Aeromonadales</taxon>
        <taxon>Succinivibrionaceae</taxon>
        <taxon>Succinivibrio</taxon>
    </lineage>
</organism>
<reference evidence="3" key="1">
    <citation type="submission" date="2017-02" db="EMBL/GenBank/DDBJ databases">
        <authorList>
            <person name="Varghese N."/>
            <person name="Submissions S."/>
        </authorList>
    </citation>
    <scope>NUCLEOTIDE SEQUENCE [LARGE SCALE GENOMIC DNA]</scope>
    <source>
        <strain evidence="3">DSM 3072</strain>
    </source>
</reference>
<dbReference type="RefSeq" id="WP_078928257.1">
    <property type="nucleotide sequence ID" value="NZ_FUXX01000008.1"/>
</dbReference>
<evidence type="ECO:0000256" key="1">
    <source>
        <dbReference type="SAM" id="Phobius"/>
    </source>
</evidence>
<feature type="transmembrane region" description="Helical" evidence="1">
    <location>
        <begin position="356"/>
        <end position="375"/>
    </location>
</feature>
<evidence type="ECO:0000313" key="3">
    <source>
        <dbReference type="Proteomes" id="UP000242432"/>
    </source>
</evidence>
<dbReference type="Proteomes" id="UP000242432">
    <property type="component" value="Unassembled WGS sequence"/>
</dbReference>
<name>A0A1T4V3P6_9GAMM</name>
<feature type="transmembrane region" description="Helical" evidence="1">
    <location>
        <begin position="293"/>
        <end position="314"/>
    </location>
</feature>
<keyword evidence="1" id="KW-0812">Transmembrane</keyword>
<keyword evidence="1" id="KW-1133">Transmembrane helix</keyword>
<dbReference type="GO" id="GO:0005886">
    <property type="term" value="C:plasma membrane"/>
    <property type="evidence" value="ECO:0007669"/>
    <property type="project" value="TreeGrafter"/>
</dbReference>
<keyword evidence="1" id="KW-0472">Membrane</keyword>
<sequence>MFNIRAIFKNVMEYVSLFMVIAFFSGICAKGPEWLTAFDYSSILGKFGTIAGSSDNFTGHGDISVRSAFLFALSIIPGIILSLGVLSVAGYLGALNAAGRIFSFILKPLLGLPGCSAFAIISSLQSSDSGAVMTKDLYDQRIINRKQRCIFSAFEFSSGGSIGVYLTAMPIISAHLNIPILMPLGIILVIKIVGANLIRAYLSFKNEEIDTKVKGPNEVLENRNIKQSKENISNIADAFISGAKRAINISLNIMMPNVIMAFVLTAVLMKIGAMDFLGRVGSPLMQIFGLNGQTMVVLVSAWFSGLGGVAMGATMCATGEITQTQLAIITPAIFLMGAQLQYMGRILGVIGLEFRHYRLMFAISIINAIISILVMKALV</sequence>
<dbReference type="PANTHER" id="PTHR35793">
    <property type="entry name" value="INNER MEMBRANE PROTEIN YJIG"/>
    <property type="match status" value="1"/>
</dbReference>
<dbReference type="STRING" id="83771.SAMN02910357_02119"/>
<dbReference type="PANTHER" id="PTHR35793:SF2">
    <property type="entry name" value="INNER MEMBRANE PROTEIN YJIG"/>
    <property type="match status" value="1"/>
</dbReference>
<feature type="transmembrane region" description="Helical" evidence="1">
    <location>
        <begin position="68"/>
        <end position="92"/>
    </location>
</feature>
<feature type="transmembrane region" description="Helical" evidence="1">
    <location>
        <begin position="180"/>
        <end position="202"/>
    </location>
</feature>